<dbReference type="RefSeq" id="XP_007742278.1">
    <property type="nucleotide sequence ID" value="XM_007744088.1"/>
</dbReference>
<dbReference type="GeneID" id="19188205"/>
<proteinExistence type="predicted"/>
<keyword evidence="2" id="KW-1185">Reference proteome</keyword>
<dbReference type="eggNOG" id="ENOG502SPX2">
    <property type="taxonomic scope" value="Eukaryota"/>
</dbReference>
<evidence type="ECO:0000313" key="1">
    <source>
        <dbReference type="EMBL" id="EXJ73715.1"/>
    </source>
</evidence>
<dbReference type="EMBL" id="AMGX01000004">
    <property type="protein sequence ID" value="EXJ73715.1"/>
    <property type="molecule type" value="Genomic_DNA"/>
</dbReference>
<dbReference type="AlphaFoldDB" id="W9X8Q4"/>
<evidence type="ECO:0000313" key="2">
    <source>
        <dbReference type="Proteomes" id="UP000019471"/>
    </source>
</evidence>
<reference evidence="1 2" key="1">
    <citation type="submission" date="2013-03" db="EMBL/GenBank/DDBJ databases">
        <title>The Genome Sequence of Cladophialophora psammophila CBS 110553.</title>
        <authorList>
            <consortium name="The Broad Institute Genomics Platform"/>
            <person name="Cuomo C."/>
            <person name="de Hoog S."/>
            <person name="Gorbushina A."/>
            <person name="Walker B."/>
            <person name="Young S.K."/>
            <person name="Zeng Q."/>
            <person name="Gargeya S."/>
            <person name="Fitzgerald M."/>
            <person name="Haas B."/>
            <person name="Abouelleil A."/>
            <person name="Allen A.W."/>
            <person name="Alvarado L."/>
            <person name="Arachchi H.M."/>
            <person name="Berlin A.M."/>
            <person name="Chapman S.B."/>
            <person name="Gainer-Dewar J."/>
            <person name="Goldberg J."/>
            <person name="Griggs A."/>
            <person name="Gujja S."/>
            <person name="Hansen M."/>
            <person name="Howarth C."/>
            <person name="Imamovic A."/>
            <person name="Ireland A."/>
            <person name="Larimer J."/>
            <person name="McCowan C."/>
            <person name="Murphy C."/>
            <person name="Pearson M."/>
            <person name="Poon T.W."/>
            <person name="Priest M."/>
            <person name="Roberts A."/>
            <person name="Saif S."/>
            <person name="Shea T."/>
            <person name="Sisk P."/>
            <person name="Sykes S."/>
            <person name="Wortman J."/>
            <person name="Nusbaum C."/>
            <person name="Birren B."/>
        </authorList>
    </citation>
    <scope>NUCLEOTIDE SEQUENCE [LARGE SCALE GENOMIC DNA]</scope>
    <source>
        <strain evidence="1 2">CBS 110553</strain>
    </source>
</reference>
<dbReference type="HOGENOM" id="CLU_065414_1_0_1"/>
<accession>W9X8Q4</accession>
<organism evidence="1 2">
    <name type="scientific">Cladophialophora psammophila CBS 110553</name>
    <dbReference type="NCBI Taxonomy" id="1182543"/>
    <lineage>
        <taxon>Eukaryota</taxon>
        <taxon>Fungi</taxon>
        <taxon>Dikarya</taxon>
        <taxon>Ascomycota</taxon>
        <taxon>Pezizomycotina</taxon>
        <taxon>Eurotiomycetes</taxon>
        <taxon>Chaetothyriomycetidae</taxon>
        <taxon>Chaetothyriales</taxon>
        <taxon>Herpotrichiellaceae</taxon>
        <taxon>Cladophialophora</taxon>
    </lineage>
</organism>
<name>W9X8Q4_9EURO</name>
<dbReference type="Proteomes" id="UP000019471">
    <property type="component" value="Unassembled WGS sequence"/>
</dbReference>
<protein>
    <submittedName>
        <fullName evidence="1">Uncharacterized protein</fullName>
    </submittedName>
</protein>
<gene>
    <name evidence="1" type="ORF">A1O5_03477</name>
</gene>
<sequence>MHQSVLIPQTFLPVEAIKLGRIVLNVADPQSDFLDPISPLDIEVVVKSHSDFIGHDSKLLEKGFSSTLTRLVSISRSKQKKTLTSITADRVVTHQISNSGKWFNQALENEATRKWIEQANNQGDDVYLVVGYHTMFDAQVVEGGSFDEKIAAHINLPIAEALAAAGMVIPLGDMIDPSVGGHHQAQQGLQNRFVAAGEQICAVQYRKLRFKWYSSSKMDDPTLGPSRWKSYLTFRGQTDDVVEVDLEDELELGDEVETYVFDGQESFFSLLAAL</sequence>
<dbReference type="OrthoDB" id="5410365at2759"/>
<comment type="caution">
    <text evidence="1">The sequence shown here is derived from an EMBL/GenBank/DDBJ whole genome shotgun (WGS) entry which is preliminary data.</text>
</comment>